<keyword evidence="1" id="KW-1133">Transmembrane helix</keyword>
<comment type="caution">
    <text evidence="1">Lacks conserved residue(s) required for the propagation of feature annotation.</text>
</comment>
<feature type="transmembrane region" description="Helical" evidence="1">
    <location>
        <begin position="63"/>
        <end position="84"/>
    </location>
</feature>
<keyword evidence="1" id="KW-1208">Phospholipid metabolism</keyword>
<reference evidence="2 3" key="1">
    <citation type="journal article" date="2014" name="Agronomy (Basel)">
        <title>A Draft Genome Sequence for Ensete ventricosum, the Drought-Tolerant Tree Against Hunger.</title>
        <authorList>
            <person name="Harrison J."/>
            <person name="Moore K.A."/>
            <person name="Paszkiewicz K."/>
            <person name="Jones T."/>
            <person name="Grant M."/>
            <person name="Ambacheew D."/>
            <person name="Muzemil S."/>
            <person name="Studholme D.J."/>
        </authorList>
    </citation>
    <scope>NUCLEOTIDE SEQUENCE [LARGE SCALE GENOMIC DNA]</scope>
</reference>
<comment type="similarity">
    <text evidence="1">Belongs to the CDP-alcohol phosphatidyltransferase class-I family.</text>
</comment>
<dbReference type="Proteomes" id="UP000287651">
    <property type="component" value="Unassembled WGS sequence"/>
</dbReference>
<keyword evidence="1" id="KW-0443">Lipid metabolism</keyword>
<dbReference type="GO" id="GO:0003882">
    <property type="term" value="F:CDP-diacylglycerol-serine O-phosphatidyltransferase activity"/>
    <property type="evidence" value="ECO:0007669"/>
    <property type="project" value="UniProtKB-UniRule"/>
</dbReference>
<comment type="caution">
    <text evidence="2">The sequence shown here is derived from an EMBL/GenBank/DDBJ whole genome shotgun (WGS) entry which is preliminary data.</text>
</comment>
<comment type="subcellular location">
    <subcellularLocation>
        <location evidence="1">Endoplasmic reticulum membrane</location>
        <topology evidence="1">Multi-pass membrane protein</topology>
    </subcellularLocation>
</comment>
<dbReference type="EC" id="2.7.8.8" evidence="1"/>
<proteinExistence type="inferred from homology"/>
<name>A0A426XM79_ENSVE</name>
<dbReference type="GO" id="GO:0006659">
    <property type="term" value="P:phosphatidylserine biosynthetic process"/>
    <property type="evidence" value="ECO:0007669"/>
    <property type="project" value="UniProtKB-UniRule"/>
</dbReference>
<keyword evidence="1" id="KW-0808">Transferase</keyword>
<feature type="transmembrane region" description="Helical" evidence="1">
    <location>
        <begin position="181"/>
        <end position="203"/>
    </location>
</feature>
<dbReference type="GO" id="GO:0006646">
    <property type="term" value="P:phosphatidylethanolamine biosynthetic process"/>
    <property type="evidence" value="ECO:0007669"/>
    <property type="project" value="UniProtKB-UniPathway"/>
</dbReference>
<evidence type="ECO:0000313" key="3">
    <source>
        <dbReference type="Proteomes" id="UP000287651"/>
    </source>
</evidence>
<feature type="transmembrane region" description="Helical" evidence="1">
    <location>
        <begin position="31"/>
        <end position="51"/>
    </location>
</feature>
<keyword evidence="1" id="KW-0594">Phospholipid biosynthesis</keyword>
<keyword evidence="1" id="KW-0472">Membrane</keyword>
<evidence type="ECO:0000313" key="2">
    <source>
        <dbReference type="EMBL" id="RRT40525.1"/>
    </source>
</evidence>
<evidence type="ECO:0000256" key="1">
    <source>
        <dbReference type="RuleBase" id="RU368094"/>
    </source>
</evidence>
<feature type="transmembrane region" description="Helical" evidence="1">
    <location>
        <begin position="91"/>
        <end position="111"/>
    </location>
</feature>
<comment type="function">
    <text evidence="1">Catalyzes a base-exchange reaction in which the polar head group of phosphatidylethanolamine (PE) is replaced by L-serine.</text>
</comment>
<accession>A0A426XM79</accession>
<comment type="catalytic activity">
    <reaction evidence="1">
        <text>a CDP-1,2-diacyl-sn-glycerol + L-serine = a 1,2-diacyl-sn-glycero-3-phospho-L-serine + CMP + H(+)</text>
        <dbReference type="Rhea" id="RHEA:16913"/>
        <dbReference type="ChEBI" id="CHEBI:15378"/>
        <dbReference type="ChEBI" id="CHEBI:33384"/>
        <dbReference type="ChEBI" id="CHEBI:57262"/>
        <dbReference type="ChEBI" id="CHEBI:58332"/>
        <dbReference type="ChEBI" id="CHEBI:60377"/>
        <dbReference type="EC" id="2.7.8.8"/>
    </reaction>
</comment>
<keyword evidence="1" id="KW-0812">Transmembrane</keyword>
<keyword evidence="1" id="KW-0256">Endoplasmic reticulum</keyword>
<feature type="transmembrane region" description="Helical" evidence="1">
    <location>
        <begin position="139"/>
        <end position="160"/>
    </location>
</feature>
<dbReference type="GO" id="GO:0005789">
    <property type="term" value="C:endoplasmic reticulum membrane"/>
    <property type="evidence" value="ECO:0007669"/>
    <property type="project" value="UniProtKB-SubCell"/>
</dbReference>
<sequence>MLYCCFYSWASGVVDPESTASNDVVTSVKSLFCFLRGVWAVIAVYLAYSLLQAPSTLIDKAVTIAVQLVMTILISNLLIFVRVLIRPHPAIWRMVHGMAVVYLVALTFLLFQETLFDEFVPAHIFGWWGKAIMIRNQPLLWVLSIGFEAMEVCFQILQLYQYIFSRSQHFLKTMSLNGRSLPFAICCQILMSAGGTVLFWTSLSAIGLVRS</sequence>
<organism evidence="2 3">
    <name type="scientific">Ensete ventricosum</name>
    <name type="common">Abyssinian banana</name>
    <name type="synonym">Musa ensete</name>
    <dbReference type="NCBI Taxonomy" id="4639"/>
    <lineage>
        <taxon>Eukaryota</taxon>
        <taxon>Viridiplantae</taxon>
        <taxon>Streptophyta</taxon>
        <taxon>Embryophyta</taxon>
        <taxon>Tracheophyta</taxon>
        <taxon>Spermatophyta</taxon>
        <taxon>Magnoliopsida</taxon>
        <taxon>Liliopsida</taxon>
        <taxon>Zingiberales</taxon>
        <taxon>Musaceae</taxon>
        <taxon>Ensete</taxon>
    </lineage>
</organism>
<gene>
    <name evidence="2" type="ORF">B296_00029805</name>
</gene>
<protein>
    <recommendedName>
        <fullName evidence="1">CDP-diacylglycerol--serine O-phosphatidyltransferase</fullName>
        <ecNumber evidence="1">2.7.8.8</ecNumber>
    </recommendedName>
    <alternativeName>
        <fullName evidence="1">Phosphatidylserine synthase</fullName>
    </alternativeName>
</protein>
<dbReference type="GO" id="GO:0106245">
    <property type="term" value="F:L-serine-phosphatidylethanolamine phosphatidyltransferase activity"/>
    <property type="evidence" value="ECO:0007669"/>
    <property type="project" value="InterPro"/>
</dbReference>
<keyword evidence="1" id="KW-0444">Lipid biosynthesis</keyword>
<dbReference type="EMBL" id="AMZH03019311">
    <property type="protein sequence ID" value="RRT40525.1"/>
    <property type="molecule type" value="Genomic_DNA"/>
</dbReference>
<comment type="pathway">
    <text evidence="1">Phospholipid metabolism; phosphatidylethanolamine biosynthesis; phosphatidylethanolamine from CDP-diacylglycerol: step 1/2.</text>
</comment>
<dbReference type="AlphaFoldDB" id="A0A426XM79"/>
<dbReference type="Pfam" id="PF03034">
    <property type="entry name" value="PSS"/>
    <property type="match status" value="2"/>
</dbReference>
<dbReference type="InterPro" id="IPR004277">
    <property type="entry name" value="PSS"/>
</dbReference>
<dbReference type="UniPathway" id="UPA00558">
    <property type="reaction ID" value="UER00615"/>
</dbReference>